<gene>
    <name evidence="1" type="ORF">LIER_34090</name>
</gene>
<dbReference type="PANTHER" id="PTHR23406">
    <property type="entry name" value="MALIC ENZYME-RELATED"/>
    <property type="match status" value="1"/>
</dbReference>
<accession>A0AAV3S000</accession>
<dbReference type="InterPro" id="IPR046346">
    <property type="entry name" value="Aminoacid_DH-like_N_sf"/>
</dbReference>
<sequence>MGWVFVGNTLESRPLRMWTSVTILDGYQLLRDPHYNKGLAFNDKERDAHYLRGLLPPAIVQQELQANV</sequence>
<dbReference type="Gene3D" id="1.20.1370.30">
    <property type="match status" value="1"/>
</dbReference>
<organism evidence="1 2">
    <name type="scientific">Lithospermum erythrorhizon</name>
    <name type="common">Purple gromwell</name>
    <name type="synonym">Lithospermum officinale var. erythrorhizon</name>
    <dbReference type="NCBI Taxonomy" id="34254"/>
    <lineage>
        <taxon>Eukaryota</taxon>
        <taxon>Viridiplantae</taxon>
        <taxon>Streptophyta</taxon>
        <taxon>Embryophyta</taxon>
        <taxon>Tracheophyta</taxon>
        <taxon>Spermatophyta</taxon>
        <taxon>Magnoliopsida</taxon>
        <taxon>eudicotyledons</taxon>
        <taxon>Gunneridae</taxon>
        <taxon>Pentapetalae</taxon>
        <taxon>asterids</taxon>
        <taxon>lamiids</taxon>
        <taxon>Boraginales</taxon>
        <taxon>Boraginaceae</taxon>
        <taxon>Boraginoideae</taxon>
        <taxon>Lithospermeae</taxon>
        <taxon>Lithospermum</taxon>
    </lineage>
</organism>
<dbReference type="PANTHER" id="PTHR23406:SF64">
    <property type="entry name" value="NADP-DEPENDENT MALIC ENZYME 3"/>
    <property type="match status" value="1"/>
</dbReference>
<name>A0AAV3S000_LITER</name>
<protein>
    <submittedName>
        <fullName evidence="1">Uncharacterized protein</fullName>
    </submittedName>
</protein>
<evidence type="ECO:0000313" key="2">
    <source>
        <dbReference type="Proteomes" id="UP001454036"/>
    </source>
</evidence>
<evidence type="ECO:0000313" key="1">
    <source>
        <dbReference type="EMBL" id="GAA0186802.1"/>
    </source>
</evidence>
<dbReference type="EMBL" id="BAABME010014047">
    <property type="protein sequence ID" value="GAA0186802.1"/>
    <property type="molecule type" value="Genomic_DNA"/>
</dbReference>
<dbReference type="AlphaFoldDB" id="A0AAV3S000"/>
<dbReference type="GO" id="GO:0004473">
    <property type="term" value="F:malate dehydrogenase (decarboxylating) (NADP+) activity"/>
    <property type="evidence" value="ECO:0007669"/>
    <property type="project" value="TreeGrafter"/>
</dbReference>
<keyword evidence="2" id="KW-1185">Reference proteome</keyword>
<reference evidence="1 2" key="1">
    <citation type="submission" date="2024-01" db="EMBL/GenBank/DDBJ databases">
        <title>The complete chloroplast genome sequence of Lithospermum erythrorhizon: insights into the phylogenetic relationship among Boraginaceae species and the maternal lineages of purple gromwells.</title>
        <authorList>
            <person name="Okada T."/>
            <person name="Watanabe K."/>
        </authorList>
    </citation>
    <scope>NUCLEOTIDE SEQUENCE [LARGE SCALE GENOMIC DNA]</scope>
</reference>
<dbReference type="GO" id="GO:0009507">
    <property type="term" value="C:chloroplast"/>
    <property type="evidence" value="ECO:0007669"/>
    <property type="project" value="TreeGrafter"/>
</dbReference>
<comment type="caution">
    <text evidence="1">The sequence shown here is derived from an EMBL/GenBank/DDBJ whole genome shotgun (WGS) entry which is preliminary data.</text>
</comment>
<proteinExistence type="predicted"/>
<dbReference type="Proteomes" id="UP001454036">
    <property type="component" value="Unassembled WGS sequence"/>
</dbReference>
<dbReference type="GO" id="GO:0006108">
    <property type="term" value="P:malate metabolic process"/>
    <property type="evidence" value="ECO:0007669"/>
    <property type="project" value="TreeGrafter"/>
</dbReference>
<dbReference type="SUPFAM" id="SSF53223">
    <property type="entry name" value="Aminoacid dehydrogenase-like, N-terminal domain"/>
    <property type="match status" value="1"/>
</dbReference>